<evidence type="ECO:0000256" key="3">
    <source>
        <dbReference type="ARBA" id="ARBA00024378"/>
    </source>
</evidence>
<dbReference type="PROSITE" id="PS50096">
    <property type="entry name" value="IQ"/>
    <property type="match status" value="2"/>
</dbReference>
<evidence type="ECO:0000313" key="7">
    <source>
        <dbReference type="Proteomes" id="UP001054889"/>
    </source>
</evidence>
<dbReference type="Pfam" id="PF00612">
    <property type="entry name" value="IQ"/>
    <property type="match status" value="2"/>
</dbReference>
<evidence type="ECO:0000256" key="1">
    <source>
        <dbReference type="ARBA" id="ARBA00022860"/>
    </source>
</evidence>
<name>A0AAV5FI54_ELECO</name>
<dbReference type="Pfam" id="PF13178">
    <property type="entry name" value="DUF4005"/>
    <property type="match status" value="1"/>
</dbReference>
<feature type="compositionally biased region" description="Basic residues" evidence="4">
    <location>
        <begin position="309"/>
        <end position="319"/>
    </location>
</feature>
<dbReference type="PANTHER" id="PTHR32295">
    <property type="entry name" value="IQ-DOMAIN 5-RELATED"/>
    <property type="match status" value="1"/>
</dbReference>
<dbReference type="GO" id="GO:0005516">
    <property type="term" value="F:calmodulin binding"/>
    <property type="evidence" value="ECO:0007669"/>
    <property type="project" value="UniProtKB-KW"/>
</dbReference>
<dbReference type="EMBL" id="BQKI01000088">
    <property type="protein sequence ID" value="GJN35413.1"/>
    <property type="molecule type" value="Genomic_DNA"/>
</dbReference>
<feature type="compositionally biased region" description="Low complexity" evidence="4">
    <location>
        <begin position="191"/>
        <end position="202"/>
    </location>
</feature>
<proteinExistence type="inferred from homology"/>
<reference evidence="6" key="1">
    <citation type="journal article" date="2018" name="DNA Res.">
        <title>Multiple hybrid de novo genome assembly of finger millet, an orphan allotetraploid crop.</title>
        <authorList>
            <person name="Hatakeyama M."/>
            <person name="Aluri S."/>
            <person name="Balachadran M.T."/>
            <person name="Sivarajan S.R."/>
            <person name="Patrignani A."/>
            <person name="Gruter S."/>
            <person name="Poveda L."/>
            <person name="Shimizu-Inatsugi R."/>
            <person name="Baeten J."/>
            <person name="Francoijs K.J."/>
            <person name="Nataraja K.N."/>
            <person name="Reddy Y.A.N."/>
            <person name="Phadnis S."/>
            <person name="Ravikumar R.L."/>
            <person name="Schlapbach R."/>
            <person name="Sreeman S.M."/>
            <person name="Shimizu K.K."/>
        </authorList>
    </citation>
    <scope>NUCLEOTIDE SEQUENCE</scope>
</reference>
<dbReference type="InterPro" id="IPR025064">
    <property type="entry name" value="DUF4005"/>
</dbReference>
<dbReference type="SMART" id="SM00015">
    <property type="entry name" value="IQ"/>
    <property type="match status" value="2"/>
</dbReference>
<feature type="region of interest" description="Disordered" evidence="4">
    <location>
        <begin position="302"/>
        <end position="343"/>
    </location>
</feature>
<keyword evidence="1" id="KW-0112">Calmodulin-binding</keyword>
<dbReference type="Gene3D" id="1.20.5.190">
    <property type="match status" value="1"/>
</dbReference>
<feature type="region of interest" description="Disordered" evidence="4">
    <location>
        <begin position="180"/>
        <end position="226"/>
    </location>
</feature>
<feature type="region of interest" description="Disordered" evidence="4">
    <location>
        <begin position="360"/>
        <end position="379"/>
    </location>
</feature>
<feature type="domain" description="DUF4005" evidence="5">
    <location>
        <begin position="287"/>
        <end position="352"/>
    </location>
</feature>
<protein>
    <recommendedName>
        <fullName evidence="5">DUF4005 domain-containing protein</fullName>
    </recommendedName>
</protein>
<comment type="caution">
    <text evidence="6">The sequence shown here is derived from an EMBL/GenBank/DDBJ whole genome shotgun (WGS) entry which is preliminary data.</text>
</comment>
<accession>A0AAV5FI54</accession>
<dbReference type="PANTHER" id="PTHR32295:SF141">
    <property type="entry name" value="OS12G0604500 PROTEIN"/>
    <property type="match status" value="1"/>
</dbReference>
<comment type="subunit">
    <text evidence="3">Binds to multiple calmodulin (CaM) in the presence of Ca(2+) and CaM-like proteins.</text>
</comment>
<feature type="region of interest" description="Disordered" evidence="4">
    <location>
        <begin position="34"/>
        <end position="65"/>
    </location>
</feature>
<keyword evidence="7" id="KW-1185">Reference proteome</keyword>
<dbReference type="InterPro" id="IPR000048">
    <property type="entry name" value="IQ_motif_EF-hand-BS"/>
</dbReference>
<dbReference type="AlphaFoldDB" id="A0AAV5FI54"/>
<dbReference type="Proteomes" id="UP001054889">
    <property type="component" value="Unassembled WGS sequence"/>
</dbReference>
<evidence type="ECO:0000259" key="5">
    <source>
        <dbReference type="Pfam" id="PF13178"/>
    </source>
</evidence>
<sequence>MAENADMTEEDTSCSAEVQMGKAGRWLRSFFATGGRKQAKQDRAVKKQHASVESQSVPSTREKRRWSFRRPAAASVVVVQEEPAQRAAAAVTLPPSASEISRRRRSGVGDDDDEAAAAIKIQSAFRSYLARKALCALRGMVRLQAMVRGQLVRRQASATLRRMQALVDAQMRARAERLRLLDDDDGDAGKELASTTTAAPASRRQSPQHAQARKPPGAGERSSEENVIKIVEVDDGHGAATACARRGGNCYSTPAKSELWQKVSALTEASASWTFSGRFEHASSSSFASASGRKGAFPSYMANTESSRAKARRRSHSAPRQRLIAASESSMTASPSPSCSCSARQRSSLDLCVSSWSGARASAGATVPGSECGSSAWRD</sequence>
<reference evidence="6" key="2">
    <citation type="submission" date="2021-12" db="EMBL/GenBank/DDBJ databases">
        <title>Resequencing data analysis of finger millet.</title>
        <authorList>
            <person name="Hatakeyama M."/>
            <person name="Aluri S."/>
            <person name="Balachadran M.T."/>
            <person name="Sivarajan S.R."/>
            <person name="Poveda L."/>
            <person name="Shimizu-Inatsugi R."/>
            <person name="Schlapbach R."/>
            <person name="Sreeman S.M."/>
            <person name="Shimizu K.K."/>
        </authorList>
    </citation>
    <scope>NUCLEOTIDE SEQUENCE</scope>
</reference>
<organism evidence="6 7">
    <name type="scientific">Eleusine coracana subsp. coracana</name>
    <dbReference type="NCBI Taxonomy" id="191504"/>
    <lineage>
        <taxon>Eukaryota</taxon>
        <taxon>Viridiplantae</taxon>
        <taxon>Streptophyta</taxon>
        <taxon>Embryophyta</taxon>
        <taxon>Tracheophyta</taxon>
        <taxon>Spermatophyta</taxon>
        <taxon>Magnoliopsida</taxon>
        <taxon>Liliopsida</taxon>
        <taxon>Poales</taxon>
        <taxon>Poaceae</taxon>
        <taxon>PACMAD clade</taxon>
        <taxon>Chloridoideae</taxon>
        <taxon>Cynodonteae</taxon>
        <taxon>Eleusininae</taxon>
        <taxon>Eleusine</taxon>
    </lineage>
</organism>
<gene>
    <name evidence="6" type="primary">gb24188</name>
    <name evidence="6" type="ORF">PR202_gb24188</name>
</gene>
<feature type="compositionally biased region" description="Low complexity" evidence="4">
    <location>
        <begin position="325"/>
        <end position="343"/>
    </location>
</feature>
<evidence type="ECO:0000256" key="4">
    <source>
        <dbReference type="SAM" id="MobiDB-lite"/>
    </source>
</evidence>
<evidence type="ECO:0000256" key="2">
    <source>
        <dbReference type="ARBA" id="ARBA00024341"/>
    </source>
</evidence>
<comment type="similarity">
    <text evidence="2">Belongs to the IQD family.</text>
</comment>
<evidence type="ECO:0000313" key="6">
    <source>
        <dbReference type="EMBL" id="GJN35413.1"/>
    </source>
</evidence>